<feature type="compositionally biased region" description="Basic and acidic residues" evidence="1">
    <location>
        <begin position="37"/>
        <end position="48"/>
    </location>
</feature>
<dbReference type="AlphaFoldDB" id="A0A9P7CC34"/>
<reference evidence="2" key="1">
    <citation type="journal article" date="2020" name="Microb. Genom.">
        <title>Genetic diversity of clinical and environmental Mucorales isolates obtained from an investigation of mucormycosis cases among solid organ transplant recipients.</title>
        <authorList>
            <person name="Nguyen M.H."/>
            <person name="Kaul D."/>
            <person name="Muto C."/>
            <person name="Cheng S.J."/>
            <person name="Richter R.A."/>
            <person name="Bruno V.M."/>
            <person name="Liu G."/>
            <person name="Beyhan S."/>
            <person name="Sundermann A.J."/>
            <person name="Mounaud S."/>
            <person name="Pasculle A.W."/>
            <person name="Nierman W.C."/>
            <person name="Driscoll E."/>
            <person name="Cumbie R."/>
            <person name="Clancy C.J."/>
            <person name="Dupont C.L."/>
        </authorList>
    </citation>
    <scope>NUCLEOTIDE SEQUENCE</scope>
    <source>
        <strain evidence="2">GL16</strain>
    </source>
</reference>
<feature type="region of interest" description="Disordered" evidence="1">
    <location>
        <begin position="37"/>
        <end position="56"/>
    </location>
</feature>
<proteinExistence type="predicted"/>
<protein>
    <submittedName>
        <fullName evidence="2">Uncharacterized protein</fullName>
    </submittedName>
</protein>
<evidence type="ECO:0000313" key="2">
    <source>
        <dbReference type="EMBL" id="KAG1545410.1"/>
    </source>
</evidence>
<evidence type="ECO:0000256" key="1">
    <source>
        <dbReference type="SAM" id="MobiDB-lite"/>
    </source>
</evidence>
<dbReference type="EMBL" id="JAANIT010000674">
    <property type="protein sequence ID" value="KAG1545410.1"/>
    <property type="molecule type" value="Genomic_DNA"/>
</dbReference>
<gene>
    <name evidence="2" type="ORF">G6F51_005486</name>
</gene>
<accession>A0A9P7CC34</accession>
<dbReference type="Proteomes" id="UP000717996">
    <property type="component" value="Unassembled WGS sequence"/>
</dbReference>
<sequence length="125" mass="14388">MSKPTKDVTIEEITQNTEELFFDDEKNPISKKAYKKLQKDKEKAERKSATATKLAAEKAERESKVLPLKLGRLRILNPSLQQSALQLNYSSKQRLPFVYYNRVQLYNASNSGRLADRIAERTAQK</sequence>
<name>A0A9P7CC34_RHIOR</name>
<organism evidence="2 3">
    <name type="scientific">Rhizopus oryzae</name>
    <name type="common">Mucormycosis agent</name>
    <name type="synonym">Rhizopus arrhizus var. delemar</name>
    <dbReference type="NCBI Taxonomy" id="64495"/>
    <lineage>
        <taxon>Eukaryota</taxon>
        <taxon>Fungi</taxon>
        <taxon>Fungi incertae sedis</taxon>
        <taxon>Mucoromycota</taxon>
        <taxon>Mucoromycotina</taxon>
        <taxon>Mucoromycetes</taxon>
        <taxon>Mucorales</taxon>
        <taxon>Mucorineae</taxon>
        <taxon>Rhizopodaceae</taxon>
        <taxon>Rhizopus</taxon>
    </lineage>
</organism>
<evidence type="ECO:0000313" key="3">
    <source>
        <dbReference type="Proteomes" id="UP000717996"/>
    </source>
</evidence>
<comment type="caution">
    <text evidence="2">The sequence shown here is derived from an EMBL/GenBank/DDBJ whole genome shotgun (WGS) entry which is preliminary data.</text>
</comment>